<name>A0A6A6EFC3_9PEZI</name>
<dbReference type="AlphaFoldDB" id="A0A6A6EFC3"/>
<proteinExistence type="predicted"/>
<evidence type="ECO:0000256" key="1">
    <source>
        <dbReference type="SAM" id="MobiDB-lite"/>
    </source>
</evidence>
<feature type="compositionally biased region" description="Gly residues" evidence="1">
    <location>
        <begin position="441"/>
        <end position="456"/>
    </location>
</feature>
<feature type="region of interest" description="Disordered" evidence="1">
    <location>
        <begin position="56"/>
        <end position="139"/>
    </location>
</feature>
<feature type="compositionally biased region" description="Low complexity" evidence="1">
    <location>
        <begin position="431"/>
        <end position="440"/>
    </location>
</feature>
<reference evidence="2" key="1">
    <citation type="journal article" date="2020" name="Stud. Mycol.">
        <title>101 Dothideomycetes genomes: a test case for predicting lifestyles and emergence of pathogens.</title>
        <authorList>
            <person name="Haridas S."/>
            <person name="Albert R."/>
            <person name="Binder M."/>
            <person name="Bloem J."/>
            <person name="Labutti K."/>
            <person name="Salamov A."/>
            <person name="Andreopoulos B."/>
            <person name="Baker S."/>
            <person name="Barry K."/>
            <person name="Bills G."/>
            <person name="Bluhm B."/>
            <person name="Cannon C."/>
            <person name="Castanera R."/>
            <person name="Culley D."/>
            <person name="Daum C."/>
            <person name="Ezra D."/>
            <person name="Gonzalez J."/>
            <person name="Henrissat B."/>
            <person name="Kuo A."/>
            <person name="Liang C."/>
            <person name="Lipzen A."/>
            <person name="Lutzoni F."/>
            <person name="Magnuson J."/>
            <person name="Mondo S."/>
            <person name="Nolan M."/>
            <person name="Ohm R."/>
            <person name="Pangilinan J."/>
            <person name="Park H.-J."/>
            <person name="Ramirez L."/>
            <person name="Alfaro M."/>
            <person name="Sun H."/>
            <person name="Tritt A."/>
            <person name="Yoshinaga Y."/>
            <person name="Zwiers L.-H."/>
            <person name="Turgeon B."/>
            <person name="Goodwin S."/>
            <person name="Spatafora J."/>
            <person name="Crous P."/>
            <person name="Grigoriev I."/>
        </authorList>
    </citation>
    <scope>NUCLEOTIDE SEQUENCE</scope>
    <source>
        <strain evidence="2">CBS 207.26</strain>
    </source>
</reference>
<evidence type="ECO:0000313" key="2">
    <source>
        <dbReference type="EMBL" id="KAF2190221.1"/>
    </source>
</evidence>
<feature type="compositionally biased region" description="Pro residues" evidence="1">
    <location>
        <begin position="75"/>
        <end position="109"/>
    </location>
</feature>
<evidence type="ECO:0000313" key="3">
    <source>
        <dbReference type="Proteomes" id="UP000800200"/>
    </source>
</evidence>
<accession>A0A6A6EFC3</accession>
<dbReference type="Proteomes" id="UP000800200">
    <property type="component" value="Unassembled WGS sequence"/>
</dbReference>
<protein>
    <submittedName>
        <fullName evidence="2">Uncharacterized protein</fullName>
    </submittedName>
</protein>
<keyword evidence="3" id="KW-1185">Reference proteome</keyword>
<feature type="compositionally biased region" description="Low complexity" evidence="1">
    <location>
        <begin position="174"/>
        <end position="210"/>
    </location>
</feature>
<sequence length="487" mass="47676">MVGLTAADHQIDPCHPVIAIPDRVKQIQPAWRTCVAGYQGGFYDPPKTLQQAPVLVPTAQPGPSVPALPENTPTQVPPPPPPPASSPADPANPPPPPPPAPQPQQPPASAPSVGNPQNPQQPPAPGSSTTIIITPPPSLPKNSVVSPAIPPVITLAPGPDNPGQVVTLIPIATPNSPNNPSNPNQPNSPSNPSNPNQPNSPSNPNQSNNPASQVIVIGTQTLAPGKIITVGGTTSTLPNGQTTVFSGTQISFDPSATQVVVGGSSTIPLAPTQPATAPGAPLIVTFDGSTFTANSANQIIIGSQTLAPGELIIVGGATSTLVNGQTTVVGGTTILLALGATQIVVGGTMIPLTAGTQQTPDSLVITVGGTTLTANSLTQFVFGSSTLSVGGPALTVSGTTYSLTTNADGSTVLIAGTAGASSVVATSATTTGSAGVRTSGGTSGGSSGGSATGGGPQASNTGAAATLMRGGELGLGVLLGGLIWVLV</sequence>
<dbReference type="OrthoDB" id="3642826at2759"/>
<feature type="region of interest" description="Disordered" evidence="1">
    <location>
        <begin position="431"/>
        <end position="459"/>
    </location>
</feature>
<organism evidence="2 3">
    <name type="scientific">Zopfia rhizophila CBS 207.26</name>
    <dbReference type="NCBI Taxonomy" id="1314779"/>
    <lineage>
        <taxon>Eukaryota</taxon>
        <taxon>Fungi</taxon>
        <taxon>Dikarya</taxon>
        <taxon>Ascomycota</taxon>
        <taxon>Pezizomycotina</taxon>
        <taxon>Dothideomycetes</taxon>
        <taxon>Dothideomycetes incertae sedis</taxon>
        <taxon>Zopfiaceae</taxon>
        <taxon>Zopfia</taxon>
    </lineage>
</organism>
<gene>
    <name evidence="2" type="ORF">K469DRAFT_25914</name>
</gene>
<dbReference type="EMBL" id="ML994619">
    <property type="protein sequence ID" value="KAF2190221.1"/>
    <property type="molecule type" value="Genomic_DNA"/>
</dbReference>
<feature type="region of interest" description="Disordered" evidence="1">
    <location>
        <begin position="155"/>
        <end position="211"/>
    </location>
</feature>